<dbReference type="PANTHER" id="PTHR10696:SF51">
    <property type="entry name" value="TRIMETHYLLYSINE DIOXYGENASE, MITOCHONDRIAL"/>
    <property type="match status" value="1"/>
</dbReference>
<dbReference type="FunFam" id="3.60.130.10:FF:000001">
    <property type="entry name" value="Trimethyllysine dioxygenase, mitochondrial"/>
    <property type="match status" value="1"/>
</dbReference>
<evidence type="ECO:0000256" key="9">
    <source>
        <dbReference type="ARBA" id="ARBA00022964"/>
    </source>
</evidence>
<dbReference type="SUPFAM" id="SSF51197">
    <property type="entry name" value="Clavaminate synthase-like"/>
    <property type="match status" value="1"/>
</dbReference>
<evidence type="ECO:0000313" key="19">
    <source>
        <dbReference type="EMBL" id="CAB3411507.1"/>
    </source>
</evidence>
<dbReference type="InterPro" id="IPR042098">
    <property type="entry name" value="TauD-like_sf"/>
</dbReference>
<comment type="cofactor">
    <cofactor evidence="1">
        <name>Fe(2+)</name>
        <dbReference type="ChEBI" id="CHEBI:29033"/>
    </cofactor>
</comment>
<comment type="similarity">
    <text evidence="4">Belongs to the gamma-BBH/TMLD family.</text>
</comment>
<dbReference type="GO" id="GO:0005739">
    <property type="term" value="C:mitochondrion"/>
    <property type="evidence" value="ECO:0007669"/>
    <property type="project" value="TreeGrafter"/>
</dbReference>
<evidence type="ECO:0000256" key="15">
    <source>
        <dbReference type="ARBA" id="ARBA00046008"/>
    </source>
</evidence>
<comment type="function">
    <text evidence="15">Converts trimethyllysine (TML) into hydroxytrimethyllysine (HTML).</text>
</comment>
<reference evidence="19 20" key="1">
    <citation type="submission" date="2020-04" db="EMBL/GenBank/DDBJ databases">
        <authorList>
            <person name="Laetsch R D."/>
            <person name="Stevens L."/>
            <person name="Kumar S."/>
            <person name="Blaxter L. M."/>
        </authorList>
    </citation>
    <scope>NUCLEOTIDE SEQUENCE [LARGE SCALE GENOMIC DNA]</scope>
</reference>
<evidence type="ECO:0000313" key="20">
    <source>
        <dbReference type="Proteomes" id="UP000494206"/>
    </source>
</evidence>
<sequence>MLTRRFYSSAKNLPKIQHWKICDVLSNEDALELEYSLEGKSKNVIIPFVWLRDHCSSTKYYNYPTNQRKSKCLNILEESLVKKLNVGTDNLEIKWKDGHVSTFDIKTLLEKCIKAKFVKSNFISLWDNTLEDIPRSDSKFLKFSEFAENLVRYGVVIVNGVKQTAEDTEELCKSLVPFHDTFFGQFWTFSNASNEESVTHEDTAYGNEEIGPHTDGTYFDQTPGIQVFHCLQPAETGGDTILVDGFNCAEILRSKSPEYFSILANFRISHHYLEGNPPGSSIHSLSAEKPVIELDSQGNLKQIRFNPYDRAPFDCLASADGAAKALQFYKAYEEFSRICHDPANSVRFSLTPGSVIFIDNHRVLHARTQFYGTRKMCGCYLSRDNFYAKARPFLVENCRRHIE</sequence>
<keyword evidence="11" id="KW-0408">Iron</keyword>
<dbReference type="Gene3D" id="3.30.2020.30">
    <property type="match status" value="1"/>
</dbReference>
<protein>
    <recommendedName>
        <fullName evidence="6">Trimethyllysine dioxygenase, mitochondrial</fullName>
        <ecNumber evidence="5">1.14.11.8</ecNumber>
    </recommendedName>
    <alternativeName>
        <fullName evidence="13">Epsilon-trimethyllysine 2-oxoglutarate dioxygenase</fullName>
    </alternativeName>
    <alternativeName>
        <fullName evidence="12">TML hydroxylase</fullName>
    </alternativeName>
    <alternativeName>
        <fullName evidence="14">TML-alpha-ketoglutarate dioxygenase</fullName>
    </alternativeName>
</protein>
<dbReference type="InterPro" id="IPR050411">
    <property type="entry name" value="AlphaKG_dependent_hydroxylases"/>
</dbReference>
<dbReference type="EC" id="1.14.11.8" evidence="5"/>
<feature type="domain" description="Gamma-butyrobetaine hydroxylase-like N-terminal" evidence="18">
    <location>
        <begin position="28"/>
        <end position="108"/>
    </location>
</feature>
<dbReference type="Pfam" id="PF06155">
    <property type="entry name" value="GBBH-like_N"/>
    <property type="match status" value="1"/>
</dbReference>
<evidence type="ECO:0000256" key="13">
    <source>
        <dbReference type="ARBA" id="ARBA00031778"/>
    </source>
</evidence>
<evidence type="ECO:0000256" key="12">
    <source>
        <dbReference type="ARBA" id="ARBA00030363"/>
    </source>
</evidence>
<evidence type="ECO:0000256" key="8">
    <source>
        <dbReference type="ARBA" id="ARBA00022873"/>
    </source>
</evidence>
<dbReference type="GO" id="GO:0050353">
    <property type="term" value="F:trimethyllysine dioxygenase activity"/>
    <property type="evidence" value="ECO:0007669"/>
    <property type="project" value="UniProtKB-EC"/>
</dbReference>
<comment type="pathway">
    <text evidence="3">Amine and polyamine biosynthesis; carnitine biosynthesis.</text>
</comment>
<dbReference type="EMBL" id="CADEPM010000013">
    <property type="protein sequence ID" value="CAB3411507.1"/>
    <property type="molecule type" value="Genomic_DNA"/>
</dbReference>
<dbReference type="InterPro" id="IPR010376">
    <property type="entry name" value="GBBH-like_N"/>
</dbReference>
<proteinExistence type="inferred from homology"/>
<keyword evidence="9" id="KW-0223">Dioxygenase</keyword>
<dbReference type="InterPro" id="IPR038492">
    <property type="entry name" value="GBBH-like_N_sf"/>
</dbReference>
<evidence type="ECO:0000256" key="14">
    <source>
        <dbReference type="ARBA" id="ARBA00032283"/>
    </source>
</evidence>
<dbReference type="PANTHER" id="PTHR10696">
    <property type="entry name" value="GAMMA-BUTYROBETAINE HYDROXYLASE-RELATED"/>
    <property type="match status" value="1"/>
</dbReference>
<evidence type="ECO:0000256" key="4">
    <source>
        <dbReference type="ARBA" id="ARBA00008654"/>
    </source>
</evidence>
<dbReference type="Gene3D" id="3.60.130.10">
    <property type="entry name" value="Clavaminate synthase-like"/>
    <property type="match status" value="1"/>
</dbReference>
<dbReference type="OrthoDB" id="408743at2759"/>
<evidence type="ECO:0000259" key="17">
    <source>
        <dbReference type="Pfam" id="PF02668"/>
    </source>
</evidence>
<evidence type="ECO:0000256" key="1">
    <source>
        <dbReference type="ARBA" id="ARBA00001954"/>
    </source>
</evidence>
<dbReference type="NCBIfam" id="TIGR02410">
    <property type="entry name" value="carnitine_TMLD"/>
    <property type="match status" value="1"/>
</dbReference>
<keyword evidence="20" id="KW-1185">Reference proteome</keyword>
<organism evidence="19 20">
    <name type="scientific">Caenorhabditis bovis</name>
    <dbReference type="NCBI Taxonomy" id="2654633"/>
    <lineage>
        <taxon>Eukaryota</taxon>
        <taxon>Metazoa</taxon>
        <taxon>Ecdysozoa</taxon>
        <taxon>Nematoda</taxon>
        <taxon>Chromadorea</taxon>
        <taxon>Rhabditida</taxon>
        <taxon>Rhabditina</taxon>
        <taxon>Rhabditomorpha</taxon>
        <taxon>Rhabditoidea</taxon>
        <taxon>Rhabditidae</taxon>
        <taxon>Peloderinae</taxon>
        <taxon>Caenorhabditis</taxon>
    </lineage>
</organism>
<evidence type="ECO:0000256" key="3">
    <source>
        <dbReference type="ARBA" id="ARBA00005022"/>
    </source>
</evidence>
<comment type="caution">
    <text evidence="19">The sequence shown here is derived from an EMBL/GenBank/DDBJ whole genome shotgun (WGS) entry which is preliminary data.</text>
</comment>
<accession>A0A8S1FGC8</accession>
<dbReference type="InterPro" id="IPR012776">
    <property type="entry name" value="Trimethyllysine_dOase"/>
</dbReference>
<evidence type="ECO:0000259" key="18">
    <source>
        <dbReference type="Pfam" id="PF06155"/>
    </source>
</evidence>
<evidence type="ECO:0000256" key="6">
    <source>
        <dbReference type="ARBA" id="ARBA00016835"/>
    </source>
</evidence>
<evidence type="ECO:0000256" key="10">
    <source>
        <dbReference type="ARBA" id="ARBA00023002"/>
    </source>
</evidence>
<evidence type="ECO:0000256" key="7">
    <source>
        <dbReference type="ARBA" id="ARBA00022723"/>
    </source>
</evidence>
<feature type="domain" description="TauD/TfdA-like" evidence="17">
    <location>
        <begin position="143"/>
        <end position="380"/>
    </location>
</feature>
<dbReference type="GO" id="GO:0005506">
    <property type="term" value="F:iron ion binding"/>
    <property type="evidence" value="ECO:0007669"/>
    <property type="project" value="InterPro"/>
</dbReference>
<evidence type="ECO:0000256" key="2">
    <source>
        <dbReference type="ARBA" id="ARBA00001961"/>
    </source>
</evidence>
<keyword evidence="7" id="KW-0479">Metal-binding</keyword>
<dbReference type="GO" id="GO:0045329">
    <property type="term" value="P:carnitine biosynthetic process"/>
    <property type="evidence" value="ECO:0007669"/>
    <property type="project" value="UniProtKB-KW"/>
</dbReference>
<name>A0A8S1FGC8_9PELO</name>
<keyword evidence="10" id="KW-0560">Oxidoreductase</keyword>
<evidence type="ECO:0000256" key="11">
    <source>
        <dbReference type="ARBA" id="ARBA00023004"/>
    </source>
</evidence>
<evidence type="ECO:0000256" key="16">
    <source>
        <dbReference type="ARBA" id="ARBA00049334"/>
    </source>
</evidence>
<dbReference type="CDD" id="cd00250">
    <property type="entry name" value="CAS_like"/>
    <property type="match status" value="1"/>
</dbReference>
<comment type="cofactor">
    <cofactor evidence="2">
        <name>L-ascorbate</name>
        <dbReference type="ChEBI" id="CHEBI:38290"/>
    </cofactor>
</comment>
<comment type="catalytic activity">
    <reaction evidence="16">
        <text>N(6),N(6),N(6)-trimethyl-L-lysine + 2-oxoglutarate + O2 = (3S)-3-hydroxy-N(6),N(6),N(6)-trimethyl-L-lysine + succinate + CO2</text>
        <dbReference type="Rhea" id="RHEA:14181"/>
        <dbReference type="ChEBI" id="CHEBI:15379"/>
        <dbReference type="ChEBI" id="CHEBI:16526"/>
        <dbReference type="ChEBI" id="CHEBI:16810"/>
        <dbReference type="ChEBI" id="CHEBI:30031"/>
        <dbReference type="ChEBI" id="CHEBI:58100"/>
        <dbReference type="ChEBI" id="CHEBI:141499"/>
        <dbReference type="EC" id="1.14.11.8"/>
    </reaction>
</comment>
<keyword evidence="8" id="KW-0124">Carnitine biosynthesis</keyword>
<dbReference type="InterPro" id="IPR003819">
    <property type="entry name" value="TauD/TfdA-like"/>
</dbReference>
<dbReference type="AlphaFoldDB" id="A0A8S1FGC8"/>
<dbReference type="Pfam" id="PF02668">
    <property type="entry name" value="TauD"/>
    <property type="match status" value="1"/>
</dbReference>
<dbReference type="Proteomes" id="UP000494206">
    <property type="component" value="Unassembled WGS sequence"/>
</dbReference>
<gene>
    <name evidence="19" type="ORF">CBOVIS_LOCUS12890</name>
</gene>
<evidence type="ECO:0000256" key="5">
    <source>
        <dbReference type="ARBA" id="ARBA00012267"/>
    </source>
</evidence>